<evidence type="ECO:0000256" key="1">
    <source>
        <dbReference type="ARBA" id="ARBA00004255"/>
    </source>
</evidence>
<evidence type="ECO:0000256" key="3">
    <source>
        <dbReference type="ARBA" id="ARBA00023121"/>
    </source>
</evidence>
<protein>
    <recommendedName>
        <fullName evidence="8">GPP34 family phosphoprotein</fullName>
    </recommendedName>
</protein>
<organism evidence="6 7">
    <name type="scientific">Streptomyces glaucosporus</name>
    <dbReference type="NCBI Taxonomy" id="284044"/>
    <lineage>
        <taxon>Bacteria</taxon>
        <taxon>Bacillati</taxon>
        <taxon>Actinomycetota</taxon>
        <taxon>Actinomycetes</taxon>
        <taxon>Kitasatosporales</taxon>
        <taxon>Streptomycetaceae</taxon>
        <taxon>Streptomyces</taxon>
    </lineage>
</organism>
<reference evidence="6 7" key="1">
    <citation type="journal article" date="2019" name="Int. J. Syst. Evol. Microbiol.">
        <title>The Global Catalogue of Microorganisms (GCM) 10K type strain sequencing project: providing services to taxonomists for standard genome sequencing and annotation.</title>
        <authorList>
            <consortium name="The Broad Institute Genomics Platform"/>
            <consortium name="The Broad Institute Genome Sequencing Center for Infectious Disease"/>
            <person name="Wu L."/>
            <person name="Ma J."/>
        </authorList>
    </citation>
    <scope>NUCLEOTIDE SEQUENCE [LARGE SCALE GENOMIC DNA]</scope>
    <source>
        <strain evidence="6 7">JCM 6921</strain>
    </source>
</reference>
<keyword evidence="3" id="KW-0446">Lipid-binding</keyword>
<dbReference type="Proteomes" id="UP001500058">
    <property type="component" value="Unassembled WGS sequence"/>
</dbReference>
<dbReference type="PANTHER" id="PTHR12704:SF2">
    <property type="entry name" value="GOLGI PHOSPHOPROTEIN 3 HOMOLOG SAURON"/>
    <property type="match status" value="1"/>
</dbReference>
<proteinExistence type="predicted"/>
<feature type="region of interest" description="Disordered" evidence="5">
    <location>
        <begin position="1"/>
        <end position="23"/>
    </location>
</feature>
<gene>
    <name evidence="6" type="ORF">GCM10010420_32970</name>
</gene>
<name>A0ABN3IGX1_9ACTN</name>
<dbReference type="Pfam" id="PF05719">
    <property type="entry name" value="GPP34"/>
    <property type="match status" value="1"/>
</dbReference>
<comment type="subcellular location">
    <subcellularLocation>
        <location evidence="1">Golgi apparatus membrane</location>
        <topology evidence="1">Peripheral membrane protein</topology>
        <orientation evidence="1">Cytoplasmic side</orientation>
    </subcellularLocation>
</comment>
<comment type="caution">
    <text evidence="6">The sequence shown here is derived from an EMBL/GenBank/DDBJ whole genome shotgun (WGS) entry which is preliminary data.</text>
</comment>
<accession>A0ABN3IGX1</accession>
<keyword evidence="4" id="KW-0472">Membrane</keyword>
<dbReference type="Gene3D" id="1.10.3630.10">
    <property type="entry name" value="yeast vps74-n-term truncation variant domain like"/>
    <property type="match status" value="1"/>
</dbReference>
<evidence type="ECO:0000313" key="6">
    <source>
        <dbReference type="EMBL" id="GAA2403151.1"/>
    </source>
</evidence>
<evidence type="ECO:0000313" key="7">
    <source>
        <dbReference type="Proteomes" id="UP001500058"/>
    </source>
</evidence>
<evidence type="ECO:0000256" key="2">
    <source>
        <dbReference type="ARBA" id="ARBA00023034"/>
    </source>
</evidence>
<dbReference type="InterPro" id="IPR038261">
    <property type="entry name" value="GPP34-like_sf"/>
</dbReference>
<evidence type="ECO:0000256" key="4">
    <source>
        <dbReference type="ARBA" id="ARBA00023136"/>
    </source>
</evidence>
<evidence type="ECO:0008006" key="8">
    <source>
        <dbReference type="Google" id="ProtNLM"/>
    </source>
</evidence>
<dbReference type="InterPro" id="IPR008628">
    <property type="entry name" value="GPP34-like"/>
</dbReference>
<keyword evidence="2" id="KW-0333">Golgi apparatus</keyword>
<dbReference type="PANTHER" id="PTHR12704">
    <property type="entry name" value="TRANS-GOLGI PROTEIN GMX33"/>
    <property type="match status" value="1"/>
</dbReference>
<keyword evidence="7" id="KW-1185">Reference proteome</keyword>
<sequence>MADPAVTGVEPRGGGMPPQRRFPPPAAVLPCGAATPDTCSCVLPVQTDGESEGSTVRVTLGEEIMLLSLDDESGTAGNRSVTGWGVAGGILLDLVVAGRLAVDDGRLEVVDRSPTGTPLLDGRLEMIAGWAGNRRRKTSDWLAKDRPRAVQAAVESLCERGLVSEEHRRVLGLFPVRRYPEADGSVERELRDRLTAVVVDGAEPDDRTCGLIALLHAAGLHRQAFPELPRKRVEPRMAELAEGQWAGDSVRRAIRDVQAAVTAVTAVTVITAAS</sequence>
<dbReference type="EMBL" id="BAAATJ010000014">
    <property type="protein sequence ID" value="GAA2403151.1"/>
    <property type="molecule type" value="Genomic_DNA"/>
</dbReference>
<evidence type="ECO:0000256" key="5">
    <source>
        <dbReference type="SAM" id="MobiDB-lite"/>
    </source>
</evidence>